<dbReference type="SUPFAM" id="SSF143885">
    <property type="entry name" value="RGC domain-like"/>
    <property type="match status" value="1"/>
</dbReference>
<feature type="domain" description="Calponin-homology (CH)" evidence="4">
    <location>
        <begin position="181"/>
        <end position="288"/>
    </location>
</feature>
<feature type="region of interest" description="Disordered" evidence="2">
    <location>
        <begin position="327"/>
        <end position="370"/>
    </location>
</feature>
<feature type="compositionally biased region" description="Polar residues" evidence="2">
    <location>
        <begin position="122"/>
        <end position="137"/>
    </location>
</feature>
<dbReference type="InterPro" id="IPR036872">
    <property type="entry name" value="CH_dom_sf"/>
</dbReference>
<name>G3AVI6_SPAPN</name>
<feature type="domain" description="Ras-GAP" evidence="3">
    <location>
        <begin position="955"/>
        <end position="1127"/>
    </location>
</feature>
<dbReference type="GO" id="GO:0051015">
    <property type="term" value="F:actin filament binding"/>
    <property type="evidence" value="ECO:0007669"/>
    <property type="project" value="TreeGrafter"/>
</dbReference>
<dbReference type="CDD" id="cd21206">
    <property type="entry name" value="CH_IQGAP"/>
    <property type="match status" value="1"/>
</dbReference>
<dbReference type="EMBL" id="GL996506">
    <property type="protein sequence ID" value="EGW29935.1"/>
    <property type="molecule type" value="Genomic_DNA"/>
</dbReference>
<evidence type="ECO:0000313" key="6">
    <source>
        <dbReference type="Proteomes" id="UP000000709"/>
    </source>
</evidence>
<dbReference type="Gene3D" id="1.10.418.10">
    <property type="entry name" value="Calponin-like domain"/>
    <property type="match status" value="1"/>
</dbReference>
<dbReference type="Pfam" id="PF03836">
    <property type="entry name" value="RasGAP_C"/>
    <property type="match status" value="1"/>
</dbReference>
<dbReference type="InParanoid" id="G3AVI6"/>
<dbReference type="Proteomes" id="UP000000709">
    <property type="component" value="Unassembled WGS sequence"/>
</dbReference>
<evidence type="ECO:0000313" key="5">
    <source>
        <dbReference type="EMBL" id="EGW29935.1"/>
    </source>
</evidence>
<dbReference type="SUPFAM" id="SSF47576">
    <property type="entry name" value="Calponin-homology domain, CH-domain"/>
    <property type="match status" value="1"/>
</dbReference>
<dbReference type="PROSITE" id="PS50021">
    <property type="entry name" value="CH"/>
    <property type="match status" value="1"/>
</dbReference>
<dbReference type="SMART" id="SM00033">
    <property type="entry name" value="CH"/>
    <property type="match status" value="1"/>
</dbReference>
<dbReference type="OrthoDB" id="775356at2759"/>
<organism evidence="6">
    <name type="scientific">Spathaspora passalidarum (strain NRRL Y-27907 / 11-Y1)</name>
    <dbReference type="NCBI Taxonomy" id="619300"/>
    <lineage>
        <taxon>Eukaryota</taxon>
        <taxon>Fungi</taxon>
        <taxon>Dikarya</taxon>
        <taxon>Ascomycota</taxon>
        <taxon>Saccharomycotina</taxon>
        <taxon>Pichiomycetes</taxon>
        <taxon>Debaryomycetaceae</taxon>
        <taxon>Spathaspora</taxon>
    </lineage>
</organism>
<keyword evidence="6" id="KW-1185">Reference proteome</keyword>
<evidence type="ECO:0000259" key="4">
    <source>
        <dbReference type="PROSITE" id="PS50021"/>
    </source>
</evidence>
<dbReference type="Pfam" id="PF00307">
    <property type="entry name" value="CH"/>
    <property type="match status" value="1"/>
</dbReference>
<protein>
    <recommendedName>
        <fullName evidence="7">Ras GTPase-activating-like protein IQG1</fullName>
    </recommendedName>
</protein>
<dbReference type="InterPro" id="IPR000048">
    <property type="entry name" value="IQ_motif_EF-hand-BS"/>
</dbReference>
<dbReference type="CDD" id="cd12206">
    <property type="entry name" value="RasGAP_IQGAP_related"/>
    <property type="match status" value="1"/>
</dbReference>
<dbReference type="PROSITE" id="PS50018">
    <property type="entry name" value="RAS_GTPASE_ACTIV_2"/>
    <property type="match status" value="1"/>
</dbReference>
<dbReference type="PANTHER" id="PTHR14149:SF14">
    <property type="entry name" value="CALPONIN-HOMOLOGY (CH) DOMAIN-CONTAINING PROTEIN"/>
    <property type="match status" value="1"/>
</dbReference>
<dbReference type="PROSITE" id="PS50096">
    <property type="entry name" value="IQ"/>
    <property type="match status" value="2"/>
</dbReference>
<dbReference type="InterPro" id="IPR008936">
    <property type="entry name" value="Rho_GTPase_activation_prot"/>
</dbReference>
<dbReference type="eggNOG" id="KOG2128">
    <property type="taxonomic scope" value="Eukaryota"/>
</dbReference>
<sequence length="1558" mass="179835">MSSPVKNIASSPLQPSLKHNSSPIKRGMKTSTDNPDLDVLAKQLNIRGQDNTTSPTKTALLRERFESPSVTVSSFKSPSSISPFSSVGSNGSTTSPTKRNSTVSDNELTPSWANKNYRDNLKSPSKFKSNTATTSKPTLKPLNEPISTPKPEPTSKSRTSSPVFNSPTNNCSRDSPGYEYLCRIQAIKSWLIQVLQEDIEQSPATLISYIRNGIHLAKLANVILPNKRNVFLKDSKLQFKHTENINRFFTLLDFLNVPDLFRFELTDLYDAKNVPKVWFCLHALSYILNISDPTYPKIESVVGKLEFEDDDIRIANRALIGAPLPNFDSADNGKEEEDNTYMNKITSPAKVPTRQEPPRQDPVFTKKPSPKQTVLVDPFREEEIEEEPVESQYYTPELQTHSVNIIKFQSLARGANFRYSMFVKKIMLKSYQDEFTMLFSIIRGNHARLKTIHRHRVELRVYTPEITQLQAIIRGKFIHNKKPEVDTTKITTFQGQCRGSLVRKNTSNIRKVLEREESNIVKLQSRVRASLVYYKTSKAIEIKNNMLSSIVGLQSGARRLLSQRKSNSCNIDEESIITIQSIIRHNLVIDDINYKHAKIRNNKKNIIEFQSIARGAIARTRLCNTVLINLLFEDENLNYLYAIVRGKNSRREFNEKKLELKKYEHTSILPVQTLFRGVLCRFAKEIKLDDAYQQVDSLIHLQSIFRGQLVRKEHKQLKKYYERNVGLVIKAQAILRRAFVQNAYQALISSKNPSLTVIRKFAHLLSTSDRDYEEEMELSEAKDVIIEKSKRNEELENQIDHLDIKLKLLDKNKITIEEFSKPNKFKKSTNVVTNAVNVKNLEKMNKASRKRIELYQTLFYFLQTRPNYMVRLYNTLSYEEKDTKFVKELQNYIVQLFPVHNASKSREEFFFMKFILSLMESDINRARNISDITKSQLTFWIDYFLQFNNSSVQRQHLKLIMGKFVVRLVENDEIDFESDPTLIYNSLIEHEIKIHGSSSRERHISPQAAIKQAEVSSKFVENLMGLRETSTTLLTLLETNISRIPIHVKVICNQAYHLSQAQFPDRTDQQHLAVAGVVFFKHYLASILHIPENYGISTNDPFDPKIQNKRARGNLLHLSRVMLQVFSMKPFSDNFLKPLNDYIVSSTESVRSLIRQVINVRDIDAEYELNEYEDIVISDRPELTMKINTMISLEKIVSQNIDSMVPGTDDQLLRVVNELDNLVNSSHDMMFLTDLGALTLNLNPATNEDSVVDAKTKTLFTQVKRCILYIIRIQPGDELLELLISGIQPADEHKFKEIVLAERREAEESNLNEKKRPYYKSSLGDLTKITYHDLKKMALAHILELESMGELSRRNSFQEILNQIAVDIKTKDTQRERRRQQLHVIRATAGKLADKERFLRKQLEDYNKHIENVLLQLQTKPKDKKIFNIIPVFSKQYFYHRELRKRNRLPRFGSYKYSSKRLMEQRVLLDVGGLMTRYYCKSSKLDFLFSCHEVGKFTIEAANGSVAIPGASGTLTLDEILTLQYENMPKIEMFEGSAVFDSSNLIALLFKKFYDIRE</sequence>
<dbReference type="InterPro" id="IPR001936">
    <property type="entry name" value="RasGAP_dom"/>
</dbReference>
<dbReference type="RefSeq" id="XP_007377701.1">
    <property type="nucleotide sequence ID" value="XM_007377639.1"/>
</dbReference>
<dbReference type="GO" id="GO:0005516">
    <property type="term" value="F:calmodulin binding"/>
    <property type="evidence" value="ECO:0007669"/>
    <property type="project" value="TreeGrafter"/>
</dbReference>
<dbReference type="GeneID" id="18872119"/>
<feature type="compositionally biased region" description="Polar residues" evidence="2">
    <location>
        <begin position="154"/>
        <end position="169"/>
    </location>
</feature>
<dbReference type="GO" id="GO:1903479">
    <property type="term" value="P:mitotic actomyosin contractile ring assembly actin filament organization"/>
    <property type="evidence" value="ECO:0007669"/>
    <property type="project" value="TreeGrafter"/>
</dbReference>
<evidence type="ECO:0000259" key="3">
    <source>
        <dbReference type="PROSITE" id="PS50018"/>
    </source>
</evidence>
<evidence type="ECO:0000256" key="2">
    <source>
        <dbReference type="SAM" id="MobiDB-lite"/>
    </source>
</evidence>
<feature type="compositionally biased region" description="Low complexity" evidence="2">
    <location>
        <begin position="67"/>
        <end position="93"/>
    </location>
</feature>
<accession>G3AVI6</accession>
<feature type="region of interest" description="Disordered" evidence="2">
    <location>
        <begin position="1"/>
        <end position="169"/>
    </location>
</feature>
<dbReference type="HOGENOM" id="CLU_000972_1_0_1"/>
<dbReference type="SUPFAM" id="SSF48350">
    <property type="entry name" value="GTPase activation domain, GAP"/>
    <property type="match status" value="1"/>
</dbReference>
<dbReference type="STRING" id="619300.G3AVI6"/>
<feature type="compositionally biased region" description="Polar residues" evidence="2">
    <location>
        <begin position="1"/>
        <end position="34"/>
    </location>
</feature>
<dbReference type="FunCoup" id="G3AVI6">
    <property type="interactions" value="370"/>
</dbReference>
<dbReference type="InterPro" id="IPR000593">
    <property type="entry name" value="RasGAP_C"/>
</dbReference>
<feature type="compositionally biased region" description="Polar residues" evidence="2">
    <location>
        <begin position="46"/>
        <end position="57"/>
    </location>
</feature>
<feature type="coiled-coil region" evidence="1">
    <location>
        <begin position="778"/>
        <end position="812"/>
    </location>
</feature>
<gene>
    <name evidence="5" type="ORF">SPAPADRAFT_57433</name>
</gene>
<dbReference type="PANTHER" id="PTHR14149">
    <property type="entry name" value="RAS GTPASE-ACTIVATING PROTEIN WITH IQ MOTIF"/>
    <property type="match status" value="1"/>
</dbReference>
<reference evidence="5 6" key="1">
    <citation type="journal article" date="2011" name="Proc. Natl. Acad. Sci. U.S.A.">
        <title>Comparative genomics of xylose-fermenting fungi for enhanced biofuel production.</title>
        <authorList>
            <person name="Wohlbach D.J."/>
            <person name="Kuo A."/>
            <person name="Sato T.K."/>
            <person name="Potts K.M."/>
            <person name="Salamov A.A."/>
            <person name="LaButti K.M."/>
            <person name="Sun H."/>
            <person name="Clum A."/>
            <person name="Pangilinan J.L."/>
            <person name="Lindquist E.A."/>
            <person name="Lucas S."/>
            <person name="Lapidus A."/>
            <person name="Jin M."/>
            <person name="Gunawan C."/>
            <person name="Balan V."/>
            <person name="Dale B.E."/>
            <person name="Jeffries T.W."/>
            <person name="Zinkel R."/>
            <person name="Barry K.W."/>
            <person name="Grigoriev I.V."/>
            <person name="Gasch A.P."/>
        </authorList>
    </citation>
    <scope>NUCLEOTIDE SEQUENCE [LARGE SCALE GENOMIC DNA]</scope>
    <source>
        <strain evidence="6">NRRL Y-27907 / 11-Y1</strain>
    </source>
</reference>
<dbReference type="Pfam" id="PF00616">
    <property type="entry name" value="RasGAP"/>
    <property type="match status" value="1"/>
</dbReference>
<dbReference type="GO" id="GO:0005096">
    <property type="term" value="F:GTPase activator activity"/>
    <property type="evidence" value="ECO:0007669"/>
    <property type="project" value="TreeGrafter"/>
</dbReference>
<dbReference type="KEGG" id="spaa:SPAPADRAFT_57433"/>
<dbReference type="Gene3D" id="1.10.506.10">
    <property type="entry name" value="GTPase Activation - p120gap, domain 1"/>
    <property type="match status" value="1"/>
</dbReference>
<dbReference type="GO" id="GO:0110085">
    <property type="term" value="C:mitotic actomyosin contractile ring"/>
    <property type="evidence" value="ECO:0007669"/>
    <property type="project" value="TreeGrafter"/>
</dbReference>
<keyword evidence="1" id="KW-0175">Coiled coil</keyword>
<feature type="compositionally biased region" description="Polar residues" evidence="2">
    <location>
        <begin position="94"/>
        <end position="114"/>
    </location>
</feature>
<dbReference type="Pfam" id="PF00612">
    <property type="entry name" value="IQ"/>
    <property type="match status" value="1"/>
</dbReference>
<evidence type="ECO:0008006" key="7">
    <source>
        <dbReference type="Google" id="ProtNLM"/>
    </source>
</evidence>
<proteinExistence type="predicted"/>
<evidence type="ECO:0000256" key="1">
    <source>
        <dbReference type="SAM" id="Coils"/>
    </source>
</evidence>
<dbReference type="InterPro" id="IPR001715">
    <property type="entry name" value="CH_dom"/>
</dbReference>
<dbReference type="OMA" id="KGVLVHW"/>